<proteinExistence type="predicted"/>
<dbReference type="AlphaFoldDB" id="A0A371H7H9"/>
<evidence type="ECO:0000313" key="2">
    <source>
        <dbReference type="Proteomes" id="UP000257109"/>
    </source>
</evidence>
<gene>
    <name evidence="1" type="ORF">CR513_18292</name>
</gene>
<dbReference type="Proteomes" id="UP000257109">
    <property type="component" value="Unassembled WGS sequence"/>
</dbReference>
<dbReference type="OrthoDB" id="1436019at2759"/>
<evidence type="ECO:0008006" key="3">
    <source>
        <dbReference type="Google" id="ProtNLM"/>
    </source>
</evidence>
<organism evidence="1 2">
    <name type="scientific">Mucuna pruriens</name>
    <name type="common">Velvet bean</name>
    <name type="synonym">Dolichos pruriens</name>
    <dbReference type="NCBI Taxonomy" id="157652"/>
    <lineage>
        <taxon>Eukaryota</taxon>
        <taxon>Viridiplantae</taxon>
        <taxon>Streptophyta</taxon>
        <taxon>Embryophyta</taxon>
        <taxon>Tracheophyta</taxon>
        <taxon>Spermatophyta</taxon>
        <taxon>Magnoliopsida</taxon>
        <taxon>eudicotyledons</taxon>
        <taxon>Gunneridae</taxon>
        <taxon>Pentapetalae</taxon>
        <taxon>rosids</taxon>
        <taxon>fabids</taxon>
        <taxon>Fabales</taxon>
        <taxon>Fabaceae</taxon>
        <taxon>Papilionoideae</taxon>
        <taxon>50 kb inversion clade</taxon>
        <taxon>NPAAA clade</taxon>
        <taxon>indigoferoid/millettioid clade</taxon>
        <taxon>Phaseoleae</taxon>
        <taxon>Mucuna</taxon>
    </lineage>
</organism>
<evidence type="ECO:0000313" key="1">
    <source>
        <dbReference type="EMBL" id="RDX98754.1"/>
    </source>
</evidence>
<dbReference type="EMBL" id="QJKJ01003384">
    <property type="protein sequence ID" value="RDX98754.1"/>
    <property type="molecule type" value="Genomic_DNA"/>
</dbReference>
<sequence length="173" mass="19424">MWHYKLGHPHHEALKVALSLCNIAIPNKTIADFCFACCLGKVHRLSSHASTIVYTSTFDLYCNLWGSDPVASSCGYHYLLTCADALTKYTWIFALKLKSNTLFLLILRNLLKLMVLGPYFAKHGIVLCLTHTPITKMVQLNKKHSYVVETGLTLLAQASLPLDFWDHALLTTT</sequence>
<reference evidence="1" key="1">
    <citation type="submission" date="2018-05" db="EMBL/GenBank/DDBJ databases">
        <title>Draft genome of Mucuna pruriens seed.</title>
        <authorList>
            <person name="Nnadi N.E."/>
            <person name="Vos R."/>
            <person name="Hasami M.H."/>
            <person name="Devisetty U.K."/>
            <person name="Aguiy J.C."/>
        </authorList>
    </citation>
    <scope>NUCLEOTIDE SEQUENCE [LARGE SCALE GENOMIC DNA]</scope>
    <source>
        <strain evidence="1">JCA_2017</strain>
    </source>
</reference>
<dbReference type="PANTHER" id="PTHR42648:SF26">
    <property type="entry name" value="INTEGRASE CATALYTIC DOMAIN-CONTAINING PROTEIN"/>
    <property type="match status" value="1"/>
</dbReference>
<accession>A0A371H7H9</accession>
<feature type="non-terminal residue" evidence="1">
    <location>
        <position position="1"/>
    </location>
</feature>
<protein>
    <recommendedName>
        <fullName evidence="3">GAG-pre-integrase domain-containing protein</fullName>
    </recommendedName>
</protein>
<dbReference type="InterPro" id="IPR039537">
    <property type="entry name" value="Retrotran_Ty1/copia-like"/>
</dbReference>
<keyword evidence="2" id="KW-1185">Reference proteome</keyword>
<dbReference type="PANTHER" id="PTHR42648">
    <property type="entry name" value="TRANSPOSASE, PUTATIVE-RELATED"/>
    <property type="match status" value="1"/>
</dbReference>
<name>A0A371H7H9_MUCPR</name>
<comment type="caution">
    <text evidence="1">The sequence shown here is derived from an EMBL/GenBank/DDBJ whole genome shotgun (WGS) entry which is preliminary data.</text>
</comment>